<name>A0AAW2Y9N1_9LAMI</name>
<reference evidence="2" key="1">
    <citation type="submission" date="2020-06" db="EMBL/GenBank/DDBJ databases">
        <authorList>
            <person name="Li T."/>
            <person name="Hu X."/>
            <person name="Zhang T."/>
            <person name="Song X."/>
            <person name="Zhang H."/>
            <person name="Dai N."/>
            <person name="Sheng W."/>
            <person name="Hou X."/>
            <person name="Wei L."/>
        </authorList>
    </citation>
    <scope>NUCLEOTIDE SEQUENCE</scope>
    <source>
        <strain evidence="2">KEN1</strain>
        <tissue evidence="2">Leaf</tissue>
    </source>
</reference>
<gene>
    <name evidence="2" type="ORF">Slati_0138300</name>
</gene>
<sequence length="259" mass="28893">MSSSIASSDESLVRVLMEVPGDQDPSEATSRRANFGPFAPRSGLRQSLRQAALTARHLLDEENVEVQEGGERGASKEEGDDAQALYLGEPEGEGSSPGEEEEQRAPLPLADWGSCNLKDSDIDKLASEFHIPPPFAIYTPLPSTRPFSPPNNCLDFFWPVEVRSSISHSTFYSDVARLFQVPLNQLSPNSFRILVGFFMIFHFRRFPVTADIFAQCFRLRMAEPGLFLFTSRAGVSFLPAPSAPKNWKRSFFFVWRASP</sequence>
<feature type="compositionally biased region" description="Polar residues" evidence="1">
    <location>
        <begin position="1"/>
        <end position="10"/>
    </location>
</feature>
<evidence type="ECO:0000256" key="1">
    <source>
        <dbReference type="SAM" id="MobiDB-lite"/>
    </source>
</evidence>
<reference evidence="2" key="2">
    <citation type="journal article" date="2024" name="Plant">
        <title>Genomic evolution and insights into agronomic trait innovations of Sesamum species.</title>
        <authorList>
            <person name="Miao H."/>
            <person name="Wang L."/>
            <person name="Qu L."/>
            <person name="Liu H."/>
            <person name="Sun Y."/>
            <person name="Le M."/>
            <person name="Wang Q."/>
            <person name="Wei S."/>
            <person name="Zheng Y."/>
            <person name="Lin W."/>
            <person name="Duan Y."/>
            <person name="Cao H."/>
            <person name="Xiong S."/>
            <person name="Wang X."/>
            <person name="Wei L."/>
            <person name="Li C."/>
            <person name="Ma Q."/>
            <person name="Ju M."/>
            <person name="Zhao R."/>
            <person name="Li G."/>
            <person name="Mu C."/>
            <person name="Tian Q."/>
            <person name="Mei H."/>
            <person name="Zhang T."/>
            <person name="Gao T."/>
            <person name="Zhang H."/>
        </authorList>
    </citation>
    <scope>NUCLEOTIDE SEQUENCE</scope>
    <source>
        <strain evidence="2">KEN1</strain>
    </source>
</reference>
<feature type="region of interest" description="Disordered" evidence="1">
    <location>
        <begin position="1"/>
        <end position="112"/>
    </location>
</feature>
<protein>
    <submittedName>
        <fullName evidence="2">Uncharacterized protein</fullName>
    </submittedName>
</protein>
<proteinExistence type="predicted"/>
<accession>A0AAW2Y9N1</accession>
<evidence type="ECO:0000313" key="2">
    <source>
        <dbReference type="EMBL" id="KAL0462507.1"/>
    </source>
</evidence>
<organism evidence="2">
    <name type="scientific">Sesamum latifolium</name>
    <dbReference type="NCBI Taxonomy" id="2727402"/>
    <lineage>
        <taxon>Eukaryota</taxon>
        <taxon>Viridiplantae</taxon>
        <taxon>Streptophyta</taxon>
        <taxon>Embryophyta</taxon>
        <taxon>Tracheophyta</taxon>
        <taxon>Spermatophyta</taxon>
        <taxon>Magnoliopsida</taxon>
        <taxon>eudicotyledons</taxon>
        <taxon>Gunneridae</taxon>
        <taxon>Pentapetalae</taxon>
        <taxon>asterids</taxon>
        <taxon>lamiids</taxon>
        <taxon>Lamiales</taxon>
        <taxon>Pedaliaceae</taxon>
        <taxon>Sesamum</taxon>
    </lineage>
</organism>
<comment type="caution">
    <text evidence="2">The sequence shown here is derived from an EMBL/GenBank/DDBJ whole genome shotgun (WGS) entry which is preliminary data.</text>
</comment>
<dbReference type="EMBL" id="JACGWN010000001">
    <property type="protein sequence ID" value="KAL0462507.1"/>
    <property type="molecule type" value="Genomic_DNA"/>
</dbReference>
<dbReference type="AlphaFoldDB" id="A0AAW2Y9N1"/>